<dbReference type="EMBL" id="AP017928">
    <property type="protein sequence ID" value="BBA33654.1"/>
    <property type="molecule type" value="Genomic_DNA"/>
</dbReference>
<gene>
    <name evidence="2" type="ORF">sS8_1697</name>
</gene>
<dbReference type="AlphaFoldDB" id="A0A250KQ28"/>
<feature type="region of interest" description="Disordered" evidence="1">
    <location>
        <begin position="1"/>
        <end position="66"/>
    </location>
</feature>
<evidence type="ECO:0000313" key="3">
    <source>
        <dbReference type="Proteomes" id="UP000266313"/>
    </source>
</evidence>
<reference evidence="2 3" key="1">
    <citation type="submission" date="2016-12" db="EMBL/GenBank/DDBJ databases">
        <title>Genome sequencing of Methylocaldum marinum.</title>
        <authorList>
            <person name="Takeuchi M."/>
            <person name="Kamagata Y."/>
            <person name="Hiraoka S."/>
            <person name="Oshima K."/>
            <person name="Hattori M."/>
            <person name="Iwasaki W."/>
        </authorList>
    </citation>
    <scope>NUCLEOTIDE SEQUENCE [LARGE SCALE GENOMIC DNA]</scope>
    <source>
        <strain evidence="2 3">S8</strain>
    </source>
</reference>
<dbReference type="KEGG" id="mmai:sS8_1697"/>
<organism evidence="2 3">
    <name type="scientific">Methylocaldum marinum</name>
    <dbReference type="NCBI Taxonomy" id="1432792"/>
    <lineage>
        <taxon>Bacteria</taxon>
        <taxon>Pseudomonadati</taxon>
        <taxon>Pseudomonadota</taxon>
        <taxon>Gammaproteobacteria</taxon>
        <taxon>Methylococcales</taxon>
        <taxon>Methylococcaceae</taxon>
        <taxon>Methylocaldum</taxon>
    </lineage>
</organism>
<keyword evidence="3" id="KW-1185">Reference proteome</keyword>
<dbReference type="Proteomes" id="UP000266313">
    <property type="component" value="Chromosome"/>
</dbReference>
<evidence type="ECO:0000313" key="2">
    <source>
        <dbReference type="EMBL" id="BBA33654.1"/>
    </source>
</evidence>
<proteinExistence type="predicted"/>
<sequence>MALADFGPVSGSEVGARNGQERVECGAKLADGLTGEVRRLPQEPPRTRGNRRDQARKNPNRERLGF</sequence>
<accession>A0A250KQ28</accession>
<protein>
    <submittedName>
        <fullName evidence="2">Uncharacterized protein</fullName>
    </submittedName>
</protein>
<feature type="compositionally biased region" description="Basic and acidic residues" evidence="1">
    <location>
        <begin position="50"/>
        <end position="66"/>
    </location>
</feature>
<name>A0A250KQ28_9GAMM</name>
<evidence type="ECO:0000256" key="1">
    <source>
        <dbReference type="SAM" id="MobiDB-lite"/>
    </source>
</evidence>